<reference evidence="1" key="1">
    <citation type="journal article" date="2021" name="Proc. Natl. Acad. Sci. U.S.A.">
        <title>A Catalog of Tens of Thousands of Viruses from Human Metagenomes Reveals Hidden Associations with Chronic Diseases.</title>
        <authorList>
            <person name="Tisza M.J."/>
            <person name="Buck C.B."/>
        </authorList>
    </citation>
    <scope>NUCLEOTIDE SEQUENCE</scope>
    <source>
        <strain evidence="1">Ct5Xl4</strain>
    </source>
</reference>
<protein>
    <submittedName>
        <fullName evidence="1">Uncharacterized protein</fullName>
    </submittedName>
</protein>
<sequence>MLNGHINISSATNSLTYCALDNAKVAGSFFLTVNLGVIS</sequence>
<organism evidence="1">
    <name type="scientific">Myoviridae sp. ct5Xl4</name>
    <dbReference type="NCBI Taxonomy" id="2826613"/>
    <lineage>
        <taxon>Viruses</taxon>
        <taxon>Duplodnaviria</taxon>
        <taxon>Heunggongvirae</taxon>
        <taxon>Uroviricota</taxon>
        <taxon>Caudoviricetes</taxon>
    </lineage>
</organism>
<proteinExistence type="predicted"/>
<accession>A0A8S5M1Y6</accession>
<dbReference type="EMBL" id="BK014796">
    <property type="protein sequence ID" value="DAD76168.1"/>
    <property type="molecule type" value="Genomic_DNA"/>
</dbReference>
<evidence type="ECO:0000313" key="1">
    <source>
        <dbReference type="EMBL" id="DAD76168.1"/>
    </source>
</evidence>
<name>A0A8S5M1Y6_9CAUD</name>